<evidence type="ECO:0000313" key="7">
    <source>
        <dbReference type="Proteomes" id="UP001291930"/>
    </source>
</evidence>
<organism evidence="6 7">
    <name type="scientific">Bacillus bingmayongensis</name>
    <dbReference type="NCBI Taxonomy" id="1150157"/>
    <lineage>
        <taxon>Bacteria</taxon>
        <taxon>Bacillati</taxon>
        <taxon>Bacillota</taxon>
        <taxon>Bacilli</taxon>
        <taxon>Bacillales</taxon>
        <taxon>Bacillaceae</taxon>
        <taxon>Bacillus</taxon>
    </lineage>
</organism>
<sequence>MTKSIGKSFIESLDDNRSVWISGRRIQSVSSNLAFKGTLQTLSSLMNTLENPSTQKIVGHVSPKTGSYVHNAFLVPKNHEDLKRRKAAFELWASQTYGVMSRLSEYARSLVTGLYASKSYFQMFDSQFSDKITEYFEKSRDENRMITTAILDPQIDRSTDIYNQKDDVILRVICETKDGIVIRGAKMIATAAPYSHDVIIMPHQRLKDEDISTTNLLIVPLNLPGIHIVCRESFAEQEANRLPLSARFEEMDAVLIFDDVLVPWERVLIRGNAKGVWQAQRQQKTNELANHQTVVRLVKKLEFVTGVAIAVAESIGADHFLHVQEKLGELIMQVESISALLTASEVNAKLNEFGVFVPDATPLYTARNLGTRFYPRALEVIQQIGAGGLIQIPSGNIGEFSEIDELIHKYFKGKNIEAEQRVQLFRLAWDLVGSELGSRHELYERFYTGDPVRMFAFQYEMYDKQVLHKRIEDALRVFHKQVKEDETSGLRSKISIPFK</sequence>
<protein>
    <submittedName>
        <fullName evidence="6">4-hydroxyphenylacetate 3-hydroxylase N-terminal domain-containing protein</fullName>
    </submittedName>
</protein>
<dbReference type="InterPro" id="IPR046373">
    <property type="entry name" value="Acyl-CoA_Oxase/DH_mid-dom_sf"/>
</dbReference>
<dbReference type="PANTHER" id="PTHR36117:SF3">
    <property type="entry name" value="4-HYDROXYPHENYLACETATE 3-MONOOXYGENASE-RELATED"/>
    <property type="match status" value="1"/>
</dbReference>
<dbReference type="PANTHER" id="PTHR36117">
    <property type="entry name" value="4-HYDROXYPHENYLACETATE 3-MONOOXYGENASE-RELATED"/>
    <property type="match status" value="1"/>
</dbReference>
<dbReference type="InterPro" id="IPR036250">
    <property type="entry name" value="AcylCo_DH-like_C"/>
</dbReference>
<evidence type="ECO:0000256" key="2">
    <source>
        <dbReference type="ARBA" id="ARBA00022827"/>
    </source>
</evidence>
<keyword evidence="2" id="KW-0274">FAD</keyword>
<dbReference type="InterPro" id="IPR004925">
    <property type="entry name" value="HpaB/PvcC/4-BUDH"/>
</dbReference>
<dbReference type="SUPFAM" id="SSF47203">
    <property type="entry name" value="Acyl-CoA dehydrogenase C-terminal domain-like"/>
    <property type="match status" value="1"/>
</dbReference>
<dbReference type="Gene3D" id="2.40.110.10">
    <property type="entry name" value="Butyryl-CoA Dehydrogenase, subunit A, domain 2"/>
    <property type="match status" value="1"/>
</dbReference>
<dbReference type="Pfam" id="PF03241">
    <property type="entry name" value="HpaB"/>
    <property type="match status" value="1"/>
</dbReference>
<accession>A0ABU5K0T9</accession>
<keyword evidence="7" id="KW-1185">Reference proteome</keyword>
<evidence type="ECO:0000313" key="6">
    <source>
        <dbReference type="EMBL" id="MDZ5609338.1"/>
    </source>
</evidence>
<dbReference type="PIRSF" id="PIRSF000331">
    <property type="entry name" value="HpaA_HpaB"/>
    <property type="match status" value="1"/>
</dbReference>
<proteinExistence type="predicted"/>
<reference evidence="7" key="1">
    <citation type="submission" date="2023-11" db="EMBL/GenBank/DDBJ databases">
        <title>Genome Sequence of Bacillus pseudomycoides stain BUPM19.</title>
        <authorList>
            <person name="Farhat A."/>
        </authorList>
    </citation>
    <scope>NUCLEOTIDE SEQUENCE [LARGE SCALE GENOMIC DNA]</scope>
    <source>
        <strain evidence="7">BUPM19</strain>
    </source>
</reference>
<dbReference type="InterPro" id="IPR024719">
    <property type="entry name" value="HpaB/PvcC/4-BUDH_C"/>
</dbReference>
<name>A0ABU5K0T9_9BACI</name>
<keyword evidence="1" id="KW-0285">Flavoprotein</keyword>
<dbReference type="Proteomes" id="UP001291930">
    <property type="component" value="Unassembled WGS sequence"/>
</dbReference>
<dbReference type="SUPFAM" id="SSF56645">
    <property type="entry name" value="Acyl-CoA dehydrogenase NM domain-like"/>
    <property type="match status" value="1"/>
</dbReference>
<feature type="domain" description="HpaB/PvcC/4-BUDH N-terminal" evidence="5">
    <location>
        <begin position="6"/>
        <end position="269"/>
    </location>
</feature>
<dbReference type="Gene3D" id="1.20.140.10">
    <property type="entry name" value="Butyryl-CoA Dehydrogenase, subunit A, domain 3"/>
    <property type="match status" value="1"/>
</dbReference>
<dbReference type="InterPro" id="IPR009100">
    <property type="entry name" value="AcylCoA_DH/oxidase_NM_dom_sf"/>
</dbReference>
<comment type="caution">
    <text evidence="6">The sequence shown here is derived from an EMBL/GenBank/DDBJ whole genome shotgun (WGS) entry which is preliminary data.</text>
</comment>
<dbReference type="Pfam" id="PF11794">
    <property type="entry name" value="HpaB_N"/>
    <property type="match status" value="1"/>
</dbReference>
<gene>
    <name evidence="6" type="ORF">U2I54_20290</name>
</gene>
<evidence type="ECO:0000256" key="1">
    <source>
        <dbReference type="ARBA" id="ARBA00022630"/>
    </source>
</evidence>
<evidence type="ECO:0000259" key="4">
    <source>
        <dbReference type="Pfam" id="PF03241"/>
    </source>
</evidence>
<keyword evidence="3" id="KW-0560">Oxidoreductase</keyword>
<evidence type="ECO:0000259" key="5">
    <source>
        <dbReference type="Pfam" id="PF11794"/>
    </source>
</evidence>
<dbReference type="Gene3D" id="1.10.3140.10">
    <property type="entry name" value="4-hydroxybutyryl-coa dehydratase, domain 1"/>
    <property type="match status" value="1"/>
</dbReference>
<dbReference type="EMBL" id="JAXOVW010000058">
    <property type="protein sequence ID" value="MDZ5609338.1"/>
    <property type="molecule type" value="Genomic_DNA"/>
</dbReference>
<feature type="domain" description="HpaB/PvcC/4-BUDH C-terminal" evidence="4">
    <location>
        <begin position="284"/>
        <end position="474"/>
    </location>
</feature>
<dbReference type="RefSeq" id="WP_374218826.1">
    <property type="nucleotide sequence ID" value="NZ_JAXOVW010000058.1"/>
</dbReference>
<evidence type="ECO:0000256" key="3">
    <source>
        <dbReference type="ARBA" id="ARBA00023002"/>
    </source>
</evidence>
<dbReference type="InterPro" id="IPR024674">
    <property type="entry name" value="HpaB/PvcC/4-BUDH_N"/>
</dbReference>